<keyword evidence="4" id="KW-0804">Transcription</keyword>
<comment type="caution">
    <text evidence="8">The sequence shown here is derived from an EMBL/GenBank/DDBJ whole genome shotgun (WGS) entry which is preliminary data.</text>
</comment>
<sequence>MDEPSVYHVQANLVLAVSELLNNSGSSHWMFAGTAIRMAQVMRLNQDYHQQHSLSDQEIRRRTFWACFVVDKLLAYLLTKPCTFAQTSIRVALPSTDAALAYQEATRGLTLASIVSFQGFPSEIGLLPYFLKTVSLWSDIADQAVCHSRFASKTLPTDPAGAFAQCHQAMREWSQVCLPAGLQWSRANRASHAALGQAREFVAMHFLIKSAFCVAHEAYLPQLDGSSVLVDAVDAAGWSLLHREPSLLAQCVTSALAVGEMLEEEVKNEKEGNTSILQSIWVASSLLSVSNTFLWLQYAGDPDYAGEHVVVKARQYLSLVLTTMRSWTSSWKAARQWLKALDGMQALYRAAYLGEVVEEEGTSHDKEQDEEDKEETEPSSFRPRAGDGYPPLAAIPNLYASLRFLASDTSAEPKRLQSVWMSFMSGWSYVNLGAGMAMQEGINVT</sequence>
<evidence type="ECO:0000313" key="9">
    <source>
        <dbReference type="Proteomes" id="UP001642406"/>
    </source>
</evidence>
<evidence type="ECO:0000256" key="5">
    <source>
        <dbReference type="ARBA" id="ARBA00023242"/>
    </source>
</evidence>
<comment type="subcellular location">
    <subcellularLocation>
        <location evidence="1">Nucleus</location>
    </subcellularLocation>
</comment>
<name>A0ABP0CKY5_9PEZI</name>
<keyword evidence="9" id="KW-1185">Reference proteome</keyword>
<dbReference type="SMART" id="SM00906">
    <property type="entry name" value="Fungal_trans"/>
    <property type="match status" value="1"/>
</dbReference>
<dbReference type="PANTHER" id="PTHR47338:SF5">
    <property type="entry name" value="ZN(II)2CYS6 TRANSCRIPTION FACTOR (EUROFUNG)"/>
    <property type="match status" value="1"/>
</dbReference>
<dbReference type="CDD" id="cd12148">
    <property type="entry name" value="fungal_TF_MHR"/>
    <property type="match status" value="1"/>
</dbReference>
<evidence type="ECO:0000313" key="8">
    <source>
        <dbReference type="EMBL" id="CAK7231725.1"/>
    </source>
</evidence>
<dbReference type="InterPro" id="IPR007219">
    <property type="entry name" value="XnlR_reg_dom"/>
</dbReference>
<keyword evidence="5" id="KW-0539">Nucleus</keyword>
<dbReference type="EMBL" id="CAWUHC010000097">
    <property type="protein sequence ID" value="CAK7231725.1"/>
    <property type="molecule type" value="Genomic_DNA"/>
</dbReference>
<dbReference type="InterPro" id="IPR050815">
    <property type="entry name" value="TF_fung"/>
</dbReference>
<feature type="compositionally biased region" description="Acidic residues" evidence="6">
    <location>
        <begin position="368"/>
        <end position="377"/>
    </location>
</feature>
<feature type="region of interest" description="Disordered" evidence="6">
    <location>
        <begin position="359"/>
        <end position="389"/>
    </location>
</feature>
<keyword evidence="3" id="KW-0805">Transcription regulation</keyword>
<reference evidence="8 9" key="1">
    <citation type="submission" date="2024-01" db="EMBL/GenBank/DDBJ databases">
        <authorList>
            <person name="Allen C."/>
            <person name="Tagirdzhanova G."/>
        </authorList>
    </citation>
    <scope>NUCLEOTIDE SEQUENCE [LARGE SCALE GENOMIC DNA]</scope>
</reference>
<dbReference type="Pfam" id="PF04082">
    <property type="entry name" value="Fungal_trans"/>
    <property type="match status" value="1"/>
</dbReference>
<evidence type="ECO:0000259" key="7">
    <source>
        <dbReference type="SMART" id="SM00906"/>
    </source>
</evidence>
<proteinExistence type="predicted"/>
<evidence type="ECO:0000256" key="1">
    <source>
        <dbReference type="ARBA" id="ARBA00004123"/>
    </source>
</evidence>
<keyword evidence="2" id="KW-0479">Metal-binding</keyword>
<organism evidence="8 9">
    <name type="scientific">Sporothrix bragantina</name>
    <dbReference type="NCBI Taxonomy" id="671064"/>
    <lineage>
        <taxon>Eukaryota</taxon>
        <taxon>Fungi</taxon>
        <taxon>Dikarya</taxon>
        <taxon>Ascomycota</taxon>
        <taxon>Pezizomycotina</taxon>
        <taxon>Sordariomycetes</taxon>
        <taxon>Sordariomycetidae</taxon>
        <taxon>Ophiostomatales</taxon>
        <taxon>Ophiostomataceae</taxon>
        <taxon>Sporothrix</taxon>
    </lineage>
</organism>
<evidence type="ECO:0000256" key="2">
    <source>
        <dbReference type="ARBA" id="ARBA00022723"/>
    </source>
</evidence>
<evidence type="ECO:0000256" key="3">
    <source>
        <dbReference type="ARBA" id="ARBA00023015"/>
    </source>
</evidence>
<gene>
    <name evidence="8" type="ORF">SBRCBS47491_008028</name>
</gene>
<protein>
    <recommendedName>
        <fullName evidence="7">Xylanolytic transcriptional activator regulatory domain-containing protein</fullName>
    </recommendedName>
</protein>
<evidence type="ECO:0000256" key="4">
    <source>
        <dbReference type="ARBA" id="ARBA00023163"/>
    </source>
</evidence>
<dbReference type="Proteomes" id="UP001642406">
    <property type="component" value="Unassembled WGS sequence"/>
</dbReference>
<dbReference type="PANTHER" id="PTHR47338">
    <property type="entry name" value="ZN(II)2CYS6 TRANSCRIPTION FACTOR (EUROFUNG)-RELATED"/>
    <property type="match status" value="1"/>
</dbReference>
<evidence type="ECO:0000256" key="6">
    <source>
        <dbReference type="SAM" id="MobiDB-lite"/>
    </source>
</evidence>
<feature type="domain" description="Xylanolytic transcriptional activator regulatory" evidence="7">
    <location>
        <begin position="28"/>
        <end position="100"/>
    </location>
</feature>
<accession>A0ABP0CKY5</accession>